<feature type="compositionally biased region" description="Polar residues" evidence="4">
    <location>
        <begin position="851"/>
        <end position="876"/>
    </location>
</feature>
<feature type="compositionally biased region" description="Basic and acidic residues" evidence="4">
    <location>
        <begin position="353"/>
        <end position="367"/>
    </location>
</feature>
<evidence type="ECO:0000313" key="7">
    <source>
        <dbReference type="Proteomes" id="UP001497392"/>
    </source>
</evidence>
<feature type="compositionally biased region" description="Low complexity" evidence="4">
    <location>
        <begin position="741"/>
        <end position="755"/>
    </location>
</feature>
<sequence length="1176" mass="131532">MEPGAPPEDAGTAPAEDEEEALDFDGDYQKSLRHSWEFAAVAQFCRLFSSALRLRPFSADQLEAALLEPDEHPMFLGELLYKLLKKERDEAYTEKAAFSWEPMLVRKLDAQWSQAFTAHPMTNTDFYTVDPLSRMNIMYALCEWRLDEDNAVREHVRQQVDTSDMADTLRHLPIGEDSKGCRYYFFSDSQEDCRLYREEPPRKRLSKKQAHREHLALWDTVCTTLEEISEFAARLGGSRNRSDKALHEVLTLELLPKLIDTVSARKKADERAAALEAMPKKRSSRLQVLQIKKEEEEKKKRDEDEERARMLKEQERVRKDRDREMRLRARQDEEERMLMHAAQLRKKLGVMDPSREERYSKRIKNADDSSTPSPGISGLTDTEHTESFQEMNNQQPSEREREQEQHHGENGMPLSAAPQQAVKQDLLLQPKAEPVQPPQPINLYPNFPMPPEMHMGMSSTSPAADPWQSEEQQDGGFMPRGRQLRQRPQQRAKGRKREHSPGWSPIGVHVQKRLRHVNTRRSSNMSVLAKFGKPLPPPRLDDYYEGADLSSSSESEEKPPPRSRGRRRRAKSEDSDPDYEGERSERSGGRTTRGRGARRTTAASNANAHAQQEHAYSHSYMQAQRQQQDQHYQRQQLMARYQSATPMEQERIRQQLMAQRQQQMMQQQGFVPGLSSSMPGSPIMGGFDSQAALRQQMAMQQRQEAMRLLSTLAPEQREQLSRLQPLQQNQFLEQLRQNHMAQQREAARQQQAAAADAHRQQDLQQRMLASLSAQQLQQLRSMPREMQQASLNGLMQRYHMVEQQRQMQRQHAMQMGQTTDPADASLMQNNQHVSASEAFLQQQRMPPGQIGDQTFSPRSMQSRTHFSQGQPSSPGLQPSMPDPGMEDWRKQGLQLGPQRLNPSPAMLEPLPVEFGPQGGGGTAAQRPLHSGSSALSPVPGAQAPSHQSQAAFDHRDGNGAGGHSPGLGGRSSLHGTKQPEGHRLGGTEQGAAPQGDVSGSPRYGAPVTTGHDKQQLSAQAHGASDRLNVSSAQVTSGAPQPLKPGTGQHAQSTGQLRPASSAEPPLVIITSSTPPAMGLKSPAPFEMGSEAPTRPQRDGSSNAAGQPDAGVEEERCPSPIPVTLDDFRSGQAQETGVGDLQGLELPWAPQKSQSLAGSPTQDESGPAQPVQDRPSD</sequence>
<feature type="compositionally biased region" description="Polar residues" evidence="4">
    <location>
        <begin position="1150"/>
        <end position="1163"/>
    </location>
</feature>
<feature type="region of interest" description="Disordered" evidence="4">
    <location>
        <begin position="1"/>
        <end position="23"/>
    </location>
</feature>
<protein>
    <submittedName>
        <fullName evidence="6">G8024 protein</fullName>
    </submittedName>
</protein>
<feature type="compositionally biased region" description="Low complexity" evidence="4">
    <location>
        <begin position="622"/>
        <end position="635"/>
    </location>
</feature>
<comment type="subcellular location">
    <subcellularLocation>
        <location evidence="1">Nucleus</location>
    </subcellularLocation>
</comment>
<dbReference type="PROSITE" id="PS50827">
    <property type="entry name" value="DDT"/>
    <property type="match status" value="1"/>
</dbReference>
<feature type="compositionally biased region" description="Basic and acidic residues" evidence="4">
    <location>
        <begin position="397"/>
        <end position="409"/>
    </location>
</feature>
<dbReference type="InterPro" id="IPR028938">
    <property type="entry name" value="Rsf1-like"/>
</dbReference>
<feature type="region of interest" description="Disordered" evidence="4">
    <location>
        <begin position="344"/>
        <end position="635"/>
    </location>
</feature>
<dbReference type="EMBL" id="CAXHTA020000012">
    <property type="protein sequence ID" value="CAL5225236.1"/>
    <property type="molecule type" value="Genomic_DNA"/>
</dbReference>
<feature type="region of interest" description="Disordered" evidence="4">
    <location>
        <begin position="846"/>
        <end position="1176"/>
    </location>
</feature>
<reference evidence="6 7" key="1">
    <citation type="submission" date="2024-06" db="EMBL/GenBank/DDBJ databases">
        <authorList>
            <person name="Kraege A."/>
            <person name="Thomma B."/>
        </authorList>
    </citation>
    <scope>NUCLEOTIDE SEQUENCE [LARGE SCALE GENOMIC DNA]</scope>
</reference>
<feature type="coiled-coil region" evidence="3">
    <location>
        <begin position="286"/>
        <end position="314"/>
    </location>
</feature>
<evidence type="ECO:0000256" key="2">
    <source>
        <dbReference type="ARBA" id="ARBA00023242"/>
    </source>
</evidence>
<feature type="region of interest" description="Disordered" evidence="4">
    <location>
        <begin position="739"/>
        <end position="760"/>
    </location>
</feature>
<keyword evidence="7" id="KW-1185">Reference proteome</keyword>
<dbReference type="PANTHER" id="PTHR14296">
    <property type="entry name" value="REMODELING AND SPACING FACTOR 1"/>
    <property type="match status" value="1"/>
</dbReference>
<evidence type="ECO:0000313" key="6">
    <source>
        <dbReference type="EMBL" id="CAL5225236.1"/>
    </source>
</evidence>
<organism evidence="6 7">
    <name type="scientific">Coccomyxa viridis</name>
    <dbReference type="NCBI Taxonomy" id="1274662"/>
    <lineage>
        <taxon>Eukaryota</taxon>
        <taxon>Viridiplantae</taxon>
        <taxon>Chlorophyta</taxon>
        <taxon>core chlorophytes</taxon>
        <taxon>Trebouxiophyceae</taxon>
        <taxon>Trebouxiophyceae incertae sedis</taxon>
        <taxon>Coccomyxaceae</taxon>
        <taxon>Coccomyxa</taxon>
    </lineage>
</organism>
<feature type="compositionally biased region" description="Basic residues" evidence="4">
    <location>
        <begin position="482"/>
        <end position="498"/>
    </location>
</feature>
<feature type="compositionally biased region" description="Gly residues" evidence="4">
    <location>
        <begin position="958"/>
        <end position="969"/>
    </location>
</feature>
<proteinExistence type="predicted"/>
<feature type="compositionally biased region" description="Basic residues" evidence="4">
    <location>
        <begin position="561"/>
        <end position="570"/>
    </location>
</feature>
<dbReference type="InterPro" id="IPR018501">
    <property type="entry name" value="DDT_dom"/>
</dbReference>
<name>A0ABP1G0G9_9CHLO</name>
<gene>
    <name evidence="6" type="primary">g8024</name>
    <name evidence="6" type="ORF">VP750_LOCUS6895</name>
</gene>
<keyword evidence="2" id="KW-0539">Nucleus</keyword>
<feature type="compositionally biased region" description="Basic residues" evidence="4">
    <location>
        <begin position="510"/>
        <end position="519"/>
    </location>
</feature>
<dbReference type="PANTHER" id="PTHR14296:SF3">
    <property type="entry name" value="DIKAR, ISOFORM F"/>
    <property type="match status" value="1"/>
</dbReference>
<dbReference type="Proteomes" id="UP001497392">
    <property type="component" value="Unassembled WGS sequence"/>
</dbReference>
<feature type="compositionally biased region" description="Polar residues" evidence="4">
    <location>
        <begin position="1027"/>
        <end position="1038"/>
    </location>
</feature>
<comment type="caution">
    <text evidence="6">The sequence shown here is derived from an EMBL/GenBank/DDBJ whole genome shotgun (WGS) entry which is preliminary data.</text>
</comment>
<feature type="domain" description="DDT" evidence="5">
    <location>
        <begin position="32"/>
        <end position="93"/>
    </location>
</feature>
<evidence type="ECO:0000259" key="5">
    <source>
        <dbReference type="PROSITE" id="PS50827"/>
    </source>
</evidence>
<keyword evidence="3" id="KW-0175">Coiled coil</keyword>
<dbReference type="Pfam" id="PF02791">
    <property type="entry name" value="DDT"/>
    <property type="match status" value="1"/>
</dbReference>
<evidence type="ECO:0000256" key="3">
    <source>
        <dbReference type="SAM" id="Coils"/>
    </source>
</evidence>
<evidence type="ECO:0000256" key="1">
    <source>
        <dbReference type="ARBA" id="ARBA00004123"/>
    </source>
</evidence>
<accession>A0ABP1G0G9</accession>
<evidence type="ECO:0000256" key="4">
    <source>
        <dbReference type="SAM" id="MobiDB-lite"/>
    </source>
</evidence>